<dbReference type="GO" id="GO:0005737">
    <property type="term" value="C:cytoplasm"/>
    <property type="evidence" value="ECO:0007669"/>
    <property type="project" value="TreeGrafter"/>
</dbReference>
<dbReference type="SUPFAM" id="SSF56112">
    <property type="entry name" value="Protein kinase-like (PK-like)"/>
    <property type="match status" value="1"/>
</dbReference>
<name>A0A3P3Y420_PLABS</name>
<reference evidence="5 6" key="1">
    <citation type="submission" date="2018-03" db="EMBL/GenBank/DDBJ databases">
        <authorList>
            <person name="Fogelqvist J."/>
        </authorList>
    </citation>
    <scope>NUCLEOTIDE SEQUENCE [LARGE SCALE GENOMIC DNA]</scope>
</reference>
<evidence type="ECO:0000259" key="4">
    <source>
        <dbReference type="PROSITE" id="PS50011"/>
    </source>
</evidence>
<dbReference type="PROSITE" id="PS50011">
    <property type="entry name" value="PROTEIN_KINASE_DOM"/>
    <property type="match status" value="1"/>
</dbReference>
<dbReference type="GO" id="GO:0004674">
    <property type="term" value="F:protein serine/threonine kinase activity"/>
    <property type="evidence" value="ECO:0007669"/>
    <property type="project" value="TreeGrafter"/>
</dbReference>
<evidence type="ECO:0000256" key="2">
    <source>
        <dbReference type="ARBA" id="ARBA00022840"/>
    </source>
</evidence>
<protein>
    <recommendedName>
        <fullName evidence="4">Protein kinase domain-containing protein</fullName>
    </recommendedName>
</protein>
<evidence type="ECO:0000313" key="6">
    <source>
        <dbReference type="Proteomes" id="UP000290189"/>
    </source>
</evidence>
<dbReference type="EMBL" id="OVEO01000003">
    <property type="protein sequence ID" value="SPQ94925.1"/>
    <property type="molecule type" value="Genomic_DNA"/>
</dbReference>
<keyword evidence="1" id="KW-0547">Nucleotide-binding</keyword>
<gene>
    <name evidence="5" type="ORF">PLBR_LOCUS2140</name>
</gene>
<evidence type="ECO:0000313" key="5">
    <source>
        <dbReference type="EMBL" id="SPQ94925.1"/>
    </source>
</evidence>
<evidence type="ECO:0000256" key="3">
    <source>
        <dbReference type="SAM" id="SignalP"/>
    </source>
</evidence>
<dbReference type="AlphaFoldDB" id="A0A3P3Y420"/>
<evidence type="ECO:0000256" key="1">
    <source>
        <dbReference type="ARBA" id="ARBA00022741"/>
    </source>
</evidence>
<dbReference type="PANTHER" id="PTHR24346">
    <property type="entry name" value="MAP/MICROTUBULE AFFINITY-REGULATING KINASE"/>
    <property type="match status" value="1"/>
</dbReference>
<accession>A0A3P3Y420</accession>
<dbReference type="InterPro" id="IPR000719">
    <property type="entry name" value="Prot_kinase_dom"/>
</dbReference>
<dbReference type="Proteomes" id="UP000290189">
    <property type="component" value="Unassembled WGS sequence"/>
</dbReference>
<dbReference type="Pfam" id="PF00069">
    <property type="entry name" value="Pkinase"/>
    <property type="match status" value="1"/>
</dbReference>
<dbReference type="PANTHER" id="PTHR24346:SF30">
    <property type="entry name" value="MATERNAL EMBRYONIC LEUCINE ZIPPER KINASE"/>
    <property type="match status" value="1"/>
</dbReference>
<keyword evidence="2" id="KW-0067">ATP-binding</keyword>
<proteinExistence type="predicted"/>
<dbReference type="GO" id="GO:0035556">
    <property type="term" value="P:intracellular signal transduction"/>
    <property type="evidence" value="ECO:0007669"/>
    <property type="project" value="TreeGrafter"/>
</dbReference>
<dbReference type="Gene3D" id="1.10.510.10">
    <property type="entry name" value="Transferase(Phosphotransferase) domain 1"/>
    <property type="match status" value="1"/>
</dbReference>
<keyword evidence="5" id="KW-0496">Mitochondrion</keyword>
<geneLocation type="mitochondrion" evidence="5"/>
<feature type="chain" id="PRO_5018125049" description="Protein kinase domain-containing protein" evidence="3">
    <location>
        <begin position="19"/>
        <end position="465"/>
    </location>
</feature>
<sequence>MAMAFVVFGAATAACCLAVGPLQTSAGVDHLEIPLGDLNDIGQHVRPDHHVALNPPAATISYAPFRGTFTQLWSSHVRPASEHMVSQPQHPLQMPMLQHVPQFPMLSGMATMRTASDPTGQGSFAPVPERPGSSTLDNVLPFFAVLPQPSHSRNPDTFHVPSSATSMPSNTIVSHEARALVYVPVVARTLLAIGDKIGSGTYGSVRRGTRSLCIHSIHGVCLQQNDPVDVAIKRQPKDDSGTSRLVHEVEVLKTLMSRLPHPNVIEILDEFFVNDVHWTVMQYIDGRSLYDHVNQLCAGMPESDARAIWARVLDGLGFLHSQNIYHSDLNPKNIVLDANGCPKIIDFSLSKVSRSGLVVSRCTEPFEAPEAGWDVQPYRGDKADIWSAGAILFWMIFFQHAQPFPAGLTYDIWKTVCRNYPVRFPASPDTTKQVRNLLSSVLDIDPDARPGTAEIGRQTWMTMPL</sequence>
<keyword evidence="3" id="KW-0732">Signal</keyword>
<dbReference type="GO" id="GO:0005524">
    <property type="term" value="F:ATP binding"/>
    <property type="evidence" value="ECO:0007669"/>
    <property type="project" value="UniProtKB-KW"/>
</dbReference>
<dbReference type="InterPro" id="IPR011009">
    <property type="entry name" value="Kinase-like_dom_sf"/>
</dbReference>
<feature type="signal peptide" evidence="3">
    <location>
        <begin position="1"/>
        <end position="18"/>
    </location>
</feature>
<organism evidence="5 6">
    <name type="scientific">Plasmodiophora brassicae</name>
    <name type="common">Clubroot disease agent</name>
    <dbReference type="NCBI Taxonomy" id="37360"/>
    <lineage>
        <taxon>Eukaryota</taxon>
        <taxon>Sar</taxon>
        <taxon>Rhizaria</taxon>
        <taxon>Endomyxa</taxon>
        <taxon>Phytomyxea</taxon>
        <taxon>Plasmodiophorida</taxon>
        <taxon>Plasmodiophoridae</taxon>
        <taxon>Plasmodiophora</taxon>
    </lineage>
</organism>
<feature type="domain" description="Protein kinase" evidence="4">
    <location>
        <begin position="191"/>
        <end position="461"/>
    </location>
</feature>